<keyword evidence="3" id="KW-1185">Reference proteome</keyword>
<sequence>MEEKLRSNEIEVPQSGQVEARLNLDVSDFRICQICDDDLPIQSQWLRERRVTASKLDVSLFKNWLQTCCTKHGKHCEKPTWLSPKIPENLRVIDIRTRSVIKAQPDCIYAALSYVWGGPQYIINDAQMRKLPFCLPEPPVLSQTLVDAMALCHQIGIGYLWVDALCITQEPLVNDDKSFQL</sequence>
<dbReference type="PANTHER" id="PTHR33112">
    <property type="entry name" value="DOMAIN PROTEIN, PUTATIVE-RELATED"/>
    <property type="match status" value="1"/>
</dbReference>
<reference evidence="2" key="1">
    <citation type="submission" date="2022-10" db="EMBL/GenBank/DDBJ databases">
        <title>Tapping the CABI collections for fungal endophytes: first genome assemblies for Collariella, Neodidymelliopsis, Ascochyta clinopodiicola, Didymella pomorum, Didymosphaeria variabile, Neocosmospora piperis and Neocucurbitaria cava.</title>
        <authorList>
            <person name="Hill R."/>
        </authorList>
    </citation>
    <scope>NUCLEOTIDE SEQUENCE</scope>
    <source>
        <strain evidence="2">IMI 356814</strain>
    </source>
</reference>
<dbReference type="InterPro" id="IPR010730">
    <property type="entry name" value="HET"/>
</dbReference>
<organism evidence="2 3">
    <name type="scientific">Neocucurbitaria cava</name>
    <dbReference type="NCBI Taxonomy" id="798079"/>
    <lineage>
        <taxon>Eukaryota</taxon>
        <taxon>Fungi</taxon>
        <taxon>Dikarya</taxon>
        <taxon>Ascomycota</taxon>
        <taxon>Pezizomycotina</taxon>
        <taxon>Dothideomycetes</taxon>
        <taxon>Pleosporomycetidae</taxon>
        <taxon>Pleosporales</taxon>
        <taxon>Pleosporineae</taxon>
        <taxon>Cucurbitariaceae</taxon>
        <taxon>Neocucurbitaria</taxon>
    </lineage>
</organism>
<name>A0A9W8XYQ3_9PLEO</name>
<dbReference type="PANTHER" id="PTHR33112:SF12">
    <property type="entry name" value="HETEROKARYON INCOMPATIBILITY DOMAIN-CONTAINING PROTEIN"/>
    <property type="match status" value="1"/>
</dbReference>
<comment type="caution">
    <text evidence="2">The sequence shown here is derived from an EMBL/GenBank/DDBJ whole genome shotgun (WGS) entry which is preliminary data.</text>
</comment>
<evidence type="ECO:0000313" key="2">
    <source>
        <dbReference type="EMBL" id="KAJ4362448.1"/>
    </source>
</evidence>
<dbReference type="EMBL" id="JAPEUY010000021">
    <property type="protein sequence ID" value="KAJ4362448.1"/>
    <property type="molecule type" value="Genomic_DNA"/>
</dbReference>
<evidence type="ECO:0000259" key="1">
    <source>
        <dbReference type="Pfam" id="PF06985"/>
    </source>
</evidence>
<gene>
    <name evidence="2" type="ORF">N0V83_010541</name>
</gene>
<protein>
    <recommendedName>
        <fullName evidence="1">Heterokaryon incompatibility domain-containing protein</fullName>
    </recommendedName>
</protein>
<dbReference type="OrthoDB" id="2958217at2759"/>
<dbReference type="AlphaFoldDB" id="A0A9W8XYQ3"/>
<dbReference type="Proteomes" id="UP001140560">
    <property type="component" value="Unassembled WGS sequence"/>
</dbReference>
<evidence type="ECO:0000313" key="3">
    <source>
        <dbReference type="Proteomes" id="UP001140560"/>
    </source>
</evidence>
<dbReference type="Pfam" id="PF06985">
    <property type="entry name" value="HET"/>
    <property type="match status" value="1"/>
</dbReference>
<accession>A0A9W8XYQ3</accession>
<proteinExistence type="predicted"/>
<feature type="domain" description="Heterokaryon incompatibility" evidence="1">
    <location>
        <begin position="109"/>
        <end position="173"/>
    </location>
</feature>